<dbReference type="AlphaFoldDB" id="A0AAD7C8Z5"/>
<dbReference type="PANTHER" id="PTHR40465:SF1">
    <property type="entry name" value="DUF6534 DOMAIN-CONTAINING PROTEIN"/>
    <property type="match status" value="1"/>
</dbReference>
<keyword evidence="3" id="KW-1185">Reference proteome</keyword>
<dbReference type="PANTHER" id="PTHR40465">
    <property type="entry name" value="CHROMOSOME 1, WHOLE GENOME SHOTGUN SEQUENCE"/>
    <property type="match status" value="1"/>
</dbReference>
<feature type="transmembrane region" description="Helical" evidence="1">
    <location>
        <begin position="171"/>
        <end position="196"/>
    </location>
</feature>
<keyword evidence="1" id="KW-0812">Transmembrane</keyword>
<keyword evidence="1" id="KW-1133">Transmembrane helix</keyword>
<name>A0AAD7C8Z5_9AGAR</name>
<accession>A0AAD7C8Z5</accession>
<proteinExistence type="predicted"/>
<comment type="caution">
    <text evidence="2">The sequence shown here is derived from an EMBL/GenBank/DDBJ whole genome shotgun (WGS) entry which is preliminary data.</text>
</comment>
<dbReference type="Proteomes" id="UP001221142">
    <property type="component" value="Unassembled WGS sequence"/>
</dbReference>
<protein>
    <submittedName>
        <fullName evidence="2">Uncharacterized protein</fullName>
    </submittedName>
</protein>
<sequence>MSAPAIPTVDLPKTLGALLIGALFASVLLGITSLQAGFYFRYYGHDPFRLKLMVAVVSIHMAHPLGLPDSKLRKKRNDRERYVVCTGPSGKYSGPETYYREIPTTIIQNLCIGAFKDCFFAYRIFILSKRNWFLTAPVVTLLFLRPALGIAASVELFKLKNYTSLQESSGWLVTLGLSVSAVLDSLTTSELVFLLFQHRVGNAR</sequence>
<evidence type="ECO:0000313" key="3">
    <source>
        <dbReference type="Proteomes" id="UP001221142"/>
    </source>
</evidence>
<keyword evidence="1" id="KW-0472">Membrane</keyword>
<reference evidence="2" key="1">
    <citation type="submission" date="2023-03" db="EMBL/GenBank/DDBJ databases">
        <title>Massive genome expansion in bonnet fungi (Mycena s.s.) driven by repeated elements and novel gene families across ecological guilds.</title>
        <authorList>
            <consortium name="Lawrence Berkeley National Laboratory"/>
            <person name="Harder C.B."/>
            <person name="Miyauchi S."/>
            <person name="Viragh M."/>
            <person name="Kuo A."/>
            <person name="Thoen E."/>
            <person name="Andreopoulos B."/>
            <person name="Lu D."/>
            <person name="Skrede I."/>
            <person name="Drula E."/>
            <person name="Henrissat B."/>
            <person name="Morin E."/>
            <person name="Kohler A."/>
            <person name="Barry K."/>
            <person name="LaButti K."/>
            <person name="Morin E."/>
            <person name="Salamov A."/>
            <person name="Lipzen A."/>
            <person name="Mereny Z."/>
            <person name="Hegedus B."/>
            <person name="Baldrian P."/>
            <person name="Stursova M."/>
            <person name="Weitz H."/>
            <person name="Taylor A."/>
            <person name="Grigoriev I.V."/>
            <person name="Nagy L.G."/>
            <person name="Martin F."/>
            <person name="Kauserud H."/>
        </authorList>
    </citation>
    <scope>NUCLEOTIDE SEQUENCE</scope>
    <source>
        <strain evidence="2">9284</strain>
    </source>
</reference>
<feature type="transmembrane region" description="Helical" evidence="1">
    <location>
        <begin position="132"/>
        <end position="151"/>
    </location>
</feature>
<evidence type="ECO:0000313" key="2">
    <source>
        <dbReference type="EMBL" id="KAJ7642011.1"/>
    </source>
</evidence>
<dbReference type="EMBL" id="JARKIF010000004">
    <property type="protein sequence ID" value="KAJ7642011.1"/>
    <property type="molecule type" value="Genomic_DNA"/>
</dbReference>
<gene>
    <name evidence="2" type="ORF">FB45DRAFT_1022725</name>
</gene>
<evidence type="ECO:0000256" key="1">
    <source>
        <dbReference type="SAM" id="Phobius"/>
    </source>
</evidence>
<feature type="transmembrane region" description="Helical" evidence="1">
    <location>
        <begin position="15"/>
        <end position="42"/>
    </location>
</feature>
<organism evidence="2 3">
    <name type="scientific">Roridomyces roridus</name>
    <dbReference type="NCBI Taxonomy" id="1738132"/>
    <lineage>
        <taxon>Eukaryota</taxon>
        <taxon>Fungi</taxon>
        <taxon>Dikarya</taxon>
        <taxon>Basidiomycota</taxon>
        <taxon>Agaricomycotina</taxon>
        <taxon>Agaricomycetes</taxon>
        <taxon>Agaricomycetidae</taxon>
        <taxon>Agaricales</taxon>
        <taxon>Marasmiineae</taxon>
        <taxon>Mycenaceae</taxon>
        <taxon>Roridomyces</taxon>
    </lineage>
</organism>